<evidence type="ECO:0000313" key="1">
    <source>
        <dbReference type="EMBL" id="RHZ50380.1"/>
    </source>
</evidence>
<dbReference type="STRING" id="41047.A0A397GQS7"/>
<dbReference type="Proteomes" id="UP000215305">
    <property type="component" value="Unassembled WGS sequence"/>
</dbReference>
<dbReference type="VEuPathDB" id="FungiDB:CDV56_103745"/>
<accession>A0A397GQS7</accession>
<dbReference type="AlphaFoldDB" id="A0A397GQS7"/>
<comment type="caution">
    <text evidence="1">The sequence shown here is derived from an EMBL/GenBank/DDBJ whole genome shotgun (WGS) entry which is preliminary data.</text>
</comment>
<proteinExistence type="predicted"/>
<organism evidence="1 2">
    <name type="scientific">Aspergillus thermomutatus</name>
    <name type="common">Neosartorya pseudofischeri</name>
    <dbReference type="NCBI Taxonomy" id="41047"/>
    <lineage>
        <taxon>Eukaryota</taxon>
        <taxon>Fungi</taxon>
        <taxon>Dikarya</taxon>
        <taxon>Ascomycota</taxon>
        <taxon>Pezizomycotina</taxon>
        <taxon>Eurotiomycetes</taxon>
        <taxon>Eurotiomycetidae</taxon>
        <taxon>Eurotiales</taxon>
        <taxon>Aspergillaceae</taxon>
        <taxon>Aspergillus</taxon>
        <taxon>Aspergillus subgen. Fumigati</taxon>
    </lineage>
</organism>
<protein>
    <submittedName>
        <fullName evidence="1">Uncharacterized protein</fullName>
    </submittedName>
</protein>
<dbReference type="GeneID" id="38125719"/>
<gene>
    <name evidence="1" type="ORF">CDV56_103745</name>
</gene>
<reference evidence="1" key="1">
    <citation type="submission" date="2018-08" db="EMBL/GenBank/DDBJ databases">
        <title>Draft genome sequence of azole-resistant Aspergillus thermomutatus (Neosartorya pseudofischeri) strain HMR AF 39, isolated from a human nasal aspirate.</title>
        <authorList>
            <person name="Parent-Michaud M."/>
            <person name="Dufresne P.J."/>
            <person name="Fournier E."/>
            <person name="Martineau C."/>
            <person name="Moreira S."/>
            <person name="Perkins V."/>
            <person name="De Repentigny L."/>
            <person name="Dufresne S.F."/>
        </authorList>
    </citation>
    <scope>NUCLEOTIDE SEQUENCE [LARGE SCALE GENOMIC DNA]</scope>
    <source>
        <strain evidence="1">HMR AF 39</strain>
    </source>
</reference>
<evidence type="ECO:0000313" key="2">
    <source>
        <dbReference type="Proteomes" id="UP000215305"/>
    </source>
</evidence>
<dbReference type="RefSeq" id="XP_026612719.1">
    <property type="nucleotide sequence ID" value="XM_026757364.1"/>
</dbReference>
<name>A0A397GQS7_ASPTH</name>
<dbReference type="EMBL" id="NKHU02000161">
    <property type="protein sequence ID" value="RHZ50380.1"/>
    <property type="molecule type" value="Genomic_DNA"/>
</dbReference>
<sequence>MFPPGDPFVYSTQPMSTLEADHFQHDLGMPAWYPFDLARQDTGMGRTTLGDPNVVFSIPNFGFTNLPGFPRANPPGIKSSVVKPPPPRPFPKFVPDPFAHLPGPYLP</sequence>
<keyword evidence="2" id="KW-1185">Reference proteome</keyword>